<dbReference type="NCBIfam" id="NF006328">
    <property type="entry name" value="PRK08558.1"/>
    <property type="match status" value="1"/>
</dbReference>
<reference evidence="4" key="2">
    <citation type="submission" date="2020-09" db="EMBL/GenBank/DDBJ databases">
        <authorList>
            <person name="Sun Q."/>
            <person name="Ohkuma M."/>
        </authorList>
    </citation>
    <scope>NUCLEOTIDE SEQUENCE</scope>
    <source>
        <strain evidence="4">JCM 10088</strain>
    </source>
</reference>
<dbReference type="GO" id="GO:0003677">
    <property type="term" value="F:DNA binding"/>
    <property type="evidence" value="ECO:0007669"/>
    <property type="project" value="InterPro"/>
</dbReference>
<dbReference type="InterPro" id="IPR000836">
    <property type="entry name" value="PRTase_dom"/>
</dbReference>
<feature type="domain" description="Phosphoribosyltransferase" evidence="3">
    <location>
        <begin position="111"/>
        <end position="221"/>
    </location>
</feature>
<evidence type="ECO:0000313" key="5">
    <source>
        <dbReference type="Proteomes" id="UP000610960"/>
    </source>
</evidence>
<proteinExistence type="predicted"/>
<dbReference type="InterPro" id="IPR010982">
    <property type="entry name" value="Lambda_DNA-bd_dom_sf"/>
</dbReference>
<dbReference type="Proteomes" id="UP000610960">
    <property type="component" value="Unassembled WGS sequence"/>
</dbReference>
<evidence type="ECO:0000313" key="4">
    <source>
        <dbReference type="EMBL" id="GGP22573.1"/>
    </source>
</evidence>
<dbReference type="SUPFAM" id="SSF47413">
    <property type="entry name" value="lambda repressor-like DNA-binding domains"/>
    <property type="match status" value="1"/>
</dbReference>
<comment type="caution">
    <text evidence="4">The sequence shown here is derived from an EMBL/GenBank/DDBJ whole genome shotgun (WGS) entry which is preliminary data.</text>
</comment>
<keyword evidence="1 4" id="KW-0808">Transferase</keyword>
<dbReference type="PANTHER" id="PTHR43864:SF1">
    <property type="entry name" value="XANTHINE PHOSPHORIBOSYLTRANSFERASE"/>
    <property type="match status" value="1"/>
</dbReference>
<keyword evidence="4" id="KW-0328">Glycosyltransferase</keyword>
<gene>
    <name evidence="4" type="ORF">GCM10007981_19180</name>
</gene>
<keyword evidence="2" id="KW-0660">Purine salvage</keyword>
<dbReference type="OrthoDB" id="31493at2157"/>
<accession>A0A830GY15</accession>
<dbReference type="PANTHER" id="PTHR43864">
    <property type="entry name" value="HYPOXANTHINE/GUANINE PHOSPHORIBOSYLTRANSFERASE"/>
    <property type="match status" value="1"/>
</dbReference>
<keyword evidence="5" id="KW-1185">Reference proteome</keyword>
<evidence type="ECO:0000259" key="3">
    <source>
        <dbReference type="Pfam" id="PF00156"/>
    </source>
</evidence>
<evidence type="ECO:0000256" key="2">
    <source>
        <dbReference type="ARBA" id="ARBA00022726"/>
    </source>
</evidence>
<organism evidence="4 5">
    <name type="scientific">Thermocladium modestius</name>
    <dbReference type="NCBI Taxonomy" id="62609"/>
    <lineage>
        <taxon>Archaea</taxon>
        <taxon>Thermoproteota</taxon>
        <taxon>Thermoprotei</taxon>
        <taxon>Thermoproteales</taxon>
        <taxon>Thermoproteaceae</taxon>
        <taxon>Thermocladium</taxon>
    </lineage>
</organism>
<dbReference type="GO" id="GO:0016757">
    <property type="term" value="F:glycosyltransferase activity"/>
    <property type="evidence" value="ECO:0007669"/>
    <property type="project" value="UniProtKB-KW"/>
</dbReference>
<protein>
    <submittedName>
        <fullName evidence="4">Phosphoribosyltransferase</fullName>
    </submittedName>
</protein>
<dbReference type="CDD" id="cd06223">
    <property type="entry name" value="PRTases_typeI"/>
    <property type="match status" value="1"/>
</dbReference>
<dbReference type="CDD" id="cd00093">
    <property type="entry name" value="HTH_XRE"/>
    <property type="match status" value="1"/>
</dbReference>
<dbReference type="SUPFAM" id="SSF53271">
    <property type="entry name" value="PRTase-like"/>
    <property type="match status" value="1"/>
</dbReference>
<sequence>MARIEKLSVELEAVELINIIRGLFDYSFRQLSDTLGIPESVLCRYANGDILPSAETASNIVRKLEAELELPRLMPMLIKNKGDYIDLSNVIFNPYVLKLYERRVSKLFGQSDITSVVTVATDGIPLAVVAASALRARLTIAKQYKDAGFEEFYESSYIVDSPPRRTSIYLPKDLLGRKDKVLIVDDIMRSGRTIDALLNIIRQAGASIGGFSILVARRNGVLDFIKEKINAPIDVLHLQ</sequence>
<name>A0A830GY15_9CREN</name>
<dbReference type="Pfam" id="PF00156">
    <property type="entry name" value="Pribosyltran"/>
    <property type="match status" value="1"/>
</dbReference>
<dbReference type="InterPro" id="IPR050118">
    <property type="entry name" value="Pur/Pyrimidine_PRTase"/>
</dbReference>
<reference evidence="4" key="1">
    <citation type="journal article" date="2014" name="Int. J. Syst. Evol. Microbiol.">
        <title>Complete genome sequence of Corynebacterium casei LMG S-19264T (=DSM 44701T), isolated from a smear-ripened cheese.</title>
        <authorList>
            <consortium name="US DOE Joint Genome Institute (JGI-PGF)"/>
            <person name="Walter F."/>
            <person name="Albersmeier A."/>
            <person name="Kalinowski J."/>
            <person name="Ruckert C."/>
        </authorList>
    </citation>
    <scope>NUCLEOTIDE SEQUENCE</scope>
    <source>
        <strain evidence="4">JCM 10088</strain>
    </source>
</reference>
<dbReference type="InterPro" id="IPR029057">
    <property type="entry name" value="PRTase-like"/>
</dbReference>
<dbReference type="AlphaFoldDB" id="A0A830GY15"/>
<dbReference type="InterPro" id="IPR001387">
    <property type="entry name" value="Cro/C1-type_HTH"/>
</dbReference>
<evidence type="ECO:0000256" key="1">
    <source>
        <dbReference type="ARBA" id="ARBA00022679"/>
    </source>
</evidence>
<dbReference type="RefSeq" id="WP_188597168.1">
    <property type="nucleotide sequence ID" value="NZ_BMNL01000004.1"/>
</dbReference>
<dbReference type="Gene3D" id="3.40.50.2020">
    <property type="match status" value="1"/>
</dbReference>
<dbReference type="GO" id="GO:0006166">
    <property type="term" value="P:purine ribonucleoside salvage"/>
    <property type="evidence" value="ECO:0007669"/>
    <property type="project" value="UniProtKB-KW"/>
</dbReference>
<dbReference type="EMBL" id="BMNL01000004">
    <property type="protein sequence ID" value="GGP22573.1"/>
    <property type="molecule type" value="Genomic_DNA"/>
</dbReference>